<gene>
    <name evidence="2" type="ORF">PW52_03680</name>
</gene>
<dbReference type="AlphaFoldDB" id="A0A0D7WDJ0"/>
<evidence type="ECO:0000313" key="3">
    <source>
        <dbReference type="Proteomes" id="UP000032578"/>
    </source>
</evidence>
<keyword evidence="1" id="KW-0812">Transmembrane</keyword>
<keyword evidence="1" id="KW-1133">Transmembrane helix</keyword>
<name>A0A0D7WDJ0_9FLAO</name>
<dbReference type="PATRIC" id="fig|1435349.4.peg.1439"/>
<organism evidence="2 3">
    <name type="scientific">Neotamlana sedimentorum</name>
    <dbReference type="NCBI Taxonomy" id="1435349"/>
    <lineage>
        <taxon>Bacteria</taxon>
        <taxon>Pseudomonadati</taxon>
        <taxon>Bacteroidota</taxon>
        <taxon>Flavobacteriia</taxon>
        <taxon>Flavobacteriales</taxon>
        <taxon>Flavobacteriaceae</taxon>
        <taxon>Neotamlana</taxon>
    </lineage>
</organism>
<feature type="transmembrane region" description="Helical" evidence="1">
    <location>
        <begin position="327"/>
        <end position="346"/>
    </location>
</feature>
<keyword evidence="1" id="KW-0472">Membrane</keyword>
<dbReference type="Proteomes" id="UP000032578">
    <property type="component" value="Unassembled WGS sequence"/>
</dbReference>
<protein>
    <submittedName>
        <fullName evidence="2">Uncharacterized protein</fullName>
    </submittedName>
</protein>
<evidence type="ECO:0000256" key="1">
    <source>
        <dbReference type="SAM" id="Phobius"/>
    </source>
</evidence>
<dbReference type="RefSeq" id="WP_044631562.1">
    <property type="nucleotide sequence ID" value="NZ_JTDW01000002.1"/>
</dbReference>
<comment type="caution">
    <text evidence="2">The sequence shown here is derived from an EMBL/GenBank/DDBJ whole genome shotgun (WGS) entry which is preliminary data.</text>
</comment>
<evidence type="ECO:0000313" key="2">
    <source>
        <dbReference type="EMBL" id="KJD36748.1"/>
    </source>
</evidence>
<feature type="transmembrane region" description="Helical" evidence="1">
    <location>
        <begin position="38"/>
        <end position="54"/>
    </location>
</feature>
<accession>A0A0D7WDJ0</accession>
<dbReference type="EMBL" id="JTDW01000002">
    <property type="protein sequence ID" value="KJD36748.1"/>
    <property type="molecule type" value="Genomic_DNA"/>
</dbReference>
<dbReference type="OrthoDB" id="1452530at2"/>
<proteinExistence type="predicted"/>
<feature type="transmembrane region" description="Helical" evidence="1">
    <location>
        <begin position="60"/>
        <end position="77"/>
    </location>
</feature>
<reference evidence="2 3" key="1">
    <citation type="submission" date="2014-11" db="EMBL/GenBank/DDBJ databases">
        <title>Tamlana sedimentorum sp. nov., isolated from shallow sand sediments of the Sea of Japan.</title>
        <authorList>
            <person name="Romanenko L.A."/>
        </authorList>
    </citation>
    <scope>NUCLEOTIDE SEQUENCE [LARGE SCALE GENOMIC DNA]</scope>
    <source>
        <strain evidence="2 3">JCM 19808</strain>
    </source>
</reference>
<dbReference type="STRING" id="1435349.PW52_03680"/>
<sequence length="360" mass="41667">MSKDLQPSSQKSEEVDLGLLFNVIGSVFNRFIKFIEKVFKLIYNLLLILLFHIYKRFLWYVGAALIGAVVGFIIDMNSEQIYGANMYIETNFKSSRQVYENIKQFNQLASEDKDSLELAKVLKISVKDASKLKGFYIEPDLDENNIAKMYSDFYKNLDSVSRDETNYEKYKESLTPHNFNVHRIGVASSDKHLYTKIEKAFTKELTNNSYLYDLLHVSNENLDNEDLTLQTQVKKTDSLVAEYLTIRMNESKRQTASGSNTNLYMGNAEANNLIVDETKLIDKRLDLEARRRFVNTNKVEQQDVINVLAGFPKTGYDISVWHQKMKFVLPLIIFGLTFLFFLLFGLKKYLDSESKNLSLK</sequence>
<keyword evidence="3" id="KW-1185">Reference proteome</keyword>